<dbReference type="Pfam" id="PF08748">
    <property type="entry name" value="Phage_TAC_4"/>
    <property type="match status" value="1"/>
</dbReference>
<dbReference type="EMBL" id="AFHG01000029">
    <property type="protein sequence ID" value="EGK73365.1"/>
    <property type="molecule type" value="Genomic_DNA"/>
</dbReference>
<dbReference type="AlphaFoldDB" id="F5R8A7"/>
<sequence>MLLTVPGEEQPGKLELTVRWKSREERVKWIESAQGRTDADALAEVVTDWGGPVDEAGQPVPFSVEAFKQLVNGYDQAGKEILEAYLRGHIEGRRKN</sequence>
<proteinExistence type="predicted"/>
<accession>F5R8A7</accession>
<dbReference type="Proteomes" id="UP000005019">
    <property type="component" value="Unassembled WGS sequence"/>
</dbReference>
<organism evidence="1 2">
    <name type="scientific">Methyloversatilis universalis (strain ATCC BAA-1314 / DSM 25237 / JCM 13912 / CCUG 52030 / FAM5)</name>
    <dbReference type="NCBI Taxonomy" id="1000565"/>
    <lineage>
        <taxon>Bacteria</taxon>
        <taxon>Pseudomonadati</taxon>
        <taxon>Pseudomonadota</taxon>
        <taxon>Betaproteobacteria</taxon>
        <taxon>Nitrosomonadales</taxon>
        <taxon>Sterolibacteriaceae</taxon>
        <taxon>Methyloversatilis</taxon>
    </lineage>
</organism>
<comment type="caution">
    <text evidence="1">The sequence shown here is derived from an EMBL/GenBank/DDBJ whole genome shotgun (WGS) entry which is preliminary data.</text>
</comment>
<evidence type="ECO:0000313" key="1">
    <source>
        <dbReference type="EMBL" id="EGK73365.1"/>
    </source>
</evidence>
<dbReference type="InterPro" id="IPR014859">
    <property type="entry name" value="Phage_TAC_4"/>
</dbReference>
<dbReference type="STRING" id="1000565.METUNv1_00543"/>
<protein>
    <submittedName>
        <fullName evidence="1">Uncharacterized protein</fullName>
    </submittedName>
</protein>
<gene>
    <name evidence="1" type="ORF">METUNv1_00543</name>
</gene>
<reference evidence="1 2" key="1">
    <citation type="journal article" date="2011" name="J. Bacteriol.">
        <title>Genome sequence of Methyloversatilis universalis FAM5T, a methylotrophic representative of the order Rhodocyclales.</title>
        <authorList>
            <person name="Kittichotirat W."/>
            <person name="Good N.M."/>
            <person name="Hall R."/>
            <person name="Bringel F."/>
            <person name="Lajus A."/>
            <person name="Medigue C."/>
            <person name="Smalley N.E."/>
            <person name="Beck D."/>
            <person name="Bumgarner R."/>
            <person name="Vuilleumier S."/>
            <person name="Kalyuzhnaya M.G."/>
        </authorList>
    </citation>
    <scope>NUCLEOTIDE SEQUENCE [LARGE SCALE GENOMIC DNA]</scope>
    <source>
        <strain evidence="2">ATCC BAA-1314 / JCM 13912 / FAM5</strain>
    </source>
</reference>
<keyword evidence="2" id="KW-1185">Reference proteome</keyword>
<evidence type="ECO:0000313" key="2">
    <source>
        <dbReference type="Proteomes" id="UP000005019"/>
    </source>
</evidence>
<name>F5R8A7_METUF</name>